<evidence type="ECO:0000256" key="1">
    <source>
        <dbReference type="SAM" id="SignalP"/>
    </source>
</evidence>
<dbReference type="AlphaFoldDB" id="A0A9P4JM78"/>
<dbReference type="Pfam" id="PF14273">
    <property type="entry name" value="DUF4360"/>
    <property type="match status" value="1"/>
</dbReference>
<dbReference type="OrthoDB" id="152248at2759"/>
<evidence type="ECO:0008006" key="4">
    <source>
        <dbReference type="Google" id="ProtNLM"/>
    </source>
</evidence>
<feature type="signal peptide" evidence="1">
    <location>
        <begin position="1"/>
        <end position="16"/>
    </location>
</feature>
<keyword evidence="1" id="KW-0732">Signal</keyword>
<keyword evidence="3" id="KW-1185">Reference proteome</keyword>
<proteinExistence type="predicted"/>
<gene>
    <name evidence="2" type="ORF">GQ43DRAFT_415408</name>
</gene>
<comment type="caution">
    <text evidence="2">The sequence shown here is derived from an EMBL/GenBank/DDBJ whole genome shotgun (WGS) entry which is preliminary data.</text>
</comment>
<feature type="chain" id="PRO_5040421818" description="Secreted protein" evidence="1">
    <location>
        <begin position="17"/>
        <end position="205"/>
    </location>
</feature>
<evidence type="ECO:0000313" key="3">
    <source>
        <dbReference type="Proteomes" id="UP000799536"/>
    </source>
</evidence>
<sequence length="205" mass="21599">MKVLGLSFALATLAVATPVPSSASASAPSSFRVGKVAYGGSGCPQGTLNVDISSDGRILPIHFGKEFAASVGPNSDPADSRKNCQLNFDLQFSPGYQYTVLSTDYTGFADLNSGVKGKVKSTYYFSGEQDQATAGFTLNGPFTGQYTKHDDVALAVWSPCGSSSLLNVNTEVALTPLTAKDTGLLTTDKASAKFTHSLYINWRQC</sequence>
<name>A0A9P4JM78_9PLEO</name>
<dbReference type="PANTHER" id="PTHR38847">
    <property type="match status" value="1"/>
</dbReference>
<organism evidence="2 3">
    <name type="scientific">Delitschia confertaspora ATCC 74209</name>
    <dbReference type="NCBI Taxonomy" id="1513339"/>
    <lineage>
        <taxon>Eukaryota</taxon>
        <taxon>Fungi</taxon>
        <taxon>Dikarya</taxon>
        <taxon>Ascomycota</taxon>
        <taxon>Pezizomycotina</taxon>
        <taxon>Dothideomycetes</taxon>
        <taxon>Pleosporomycetidae</taxon>
        <taxon>Pleosporales</taxon>
        <taxon>Delitschiaceae</taxon>
        <taxon>Delitschia</taxon>
    </lineage>
</organism>
<accession>A0A9P4JM78</accession>
<dbReference type="PANTHER" id="PTHR38847:SF1">
    <property type="entry name" value="PSEUDOURIDINE SYNTHASE RSUA_RLUA-LIKE DOMAIN-CONTAINING PROTEIN"/>
    <property type="match status" value="1"/>
</dbReference>
<protein>
    <recommendedName>
        <fullName evidence="4">Secreted protein</fullName>
    </recommendedName>
</protein>
<evidence type="ECO:0000313" key="2">
    <source>
        <dbReference type="EMBL" id="KAF2201630.1"/>
    </source>
</evidence>
<dbReference type="Proteomes" id="UP000799536">
    <property type="component" value="Unassembled WGS sequence"/>
</dbReference>
<dbReference type="EMBL" id="ML993968">
    <property type="protein sequence ID" value="KAF2201630.1"/>
    <property type="molecule type" value="Genomic_DNA"/>
</dbReference>
<reference evidence="2" key="1">
    <citation type="journal article" date="2020" name="Stud. Mycol.">
        <title>101 Dothideomycetes genomes: a test case for predicting lifestyles and emergence of pathogens.</title>
        <authorList>
            <person name="Haridas S."/>
            <person name="Albert R."/>
            <person name="Binder M."/>
            <person name="Bloem J."/>
            <person name="Labutti K."/>
            <person name="Salamov A."/>
            <person name="Andreopoulos B."/>
            <person name="Baker S."/>
            <person name="Barry K."/>
            <person name="Bills G."/>
            <person name="Bluhm B."/>
            <person name="Cannon C."/>
            <person name="Castanera R."/>
            <person name="Culley D."/>
            <person name="Daum C."/>
            <person name="Ezra D."/>
            <person name="Gonzalez J."/>
            <person name="Henrissat B."/>
            <person name="Kuo A."/>
            <person name="Liang C."/>
            <person name="Lipzen A."/>
            <person name="Lutzoni F."/>
            <person name="Magnuson J."/>
            <person name="Mondo S."/>
            <person name="Nolan M."/>
            <person name="Ohm R."/>
            <person name="Pangilinan J."/>
            <person name="Park H.-J."/>
            <person name="Ramirez L."/>
            <person name="Alfaro M."/>
            <person name="Sun H."/>
            <person name="Tritt A."/>
            <person name="Yoshinaga Y."/>
            <person name="Zwiers L.-H."/>
            <person name="Turgeon B."/>
            <person name="Goodwin S."/>
            <person name="Spatafora J."/>
            <person name="Crous P."/>
            <person name="Grigoriev I."/>
        </authorList>
    </citation>
    <scope>NUCLEOTIDE SEQUENCE</scope>
    <source>
        <strain evidence="2">ATCC 74209</strain>
    </source>
</reference>
<dbReference type="InterPro" id="IPR025649">
    <property type="entry name" value="DUF4360"/>
</dbReference>